<dbReference type="EMBL" id="KV442291">
    <property type="protein sequence ID" value="OAQ22023.1"/>
    <property type="molecule type" value="Genomic_DNA"/>
</dbReference>
<reference evidence="1 2" key="1">
    <citation type="submission" date="2016-05" db="EMBL/GenBank/DDBJ databases">
        <title>Genome sequencing reveals origins of a unique bacterial endosymbiosis in the earliest lineages of terrestrial Fungi.</title>
        <authorList>
            <consortium name="DOE Joint Genome Institute"/>
            <person name="Uehling J."/>
            <person name="Gryganskyi A."/>
            <person name="Hameed K."/>
            <person name="Tschaplinski T."/>
            <person name="Misztal P."/>
            <person name="Wu S."/>
            <person name="Desiro A."/>
            <person name="Vande Pol N."/>
            <person name="Du Z.-Y."/>
            <person name="Zienkiewicz A."/>
            <person name="Zienkiewicz K."/>
            <person name="Morin E."/>
            <person name="Tisserant E."/>
            <person name="Splivallo R."/>
            <person name="Hainaut M."/>
            <person name="Henrissat B."/>
            <person name="Ohm R."/>
            <person name="Kuo A."/>
            <person name="Yan J."/>
            <person name="Lipzen A."/>
            <person name="Nolan M."/>
            <person name="Labutti K."/>
            <person name="Barry K."/>
            <person name="Goldstein A."/>
            <person name="Labbe J."/>
            <person name="Schadt C."/>
            <person name="Tuskan G."/>
            <person name="Grigoriev I."/>
            <person name="Martin F."/>
            <person name="Vilgalys R."/>
            <person name="Bonito G."/>
        </authorList>
    </citation>
    <scope>NUCLEOTIDE SEQUENCE [LARGE SCALE GENOMIC DNA]</scope>
    <source>
        <strain evidence="1 2">AG-77</strain>
    </source>
</reference>
<organism evidence="1 2">
    <name type="scientific">Linnemannia elongata AG-77</name>
    <dbReference type="NCBI Taxonomy" id="1314771"/>
    <lineage>
        <taxon>Eukaryota</taxon>
        <taxon>Fungi</taxon>
        <taxon>Fungi incertae sedis</taxon>
        <taxon>Mucoromycota</taxon>
        <taxon>Mortierellomycotina</taxon>
        <taxon>Mortierellomycetes</taxon>
        <taxon>Mortierellales</taxon>
        <taxon>Mortierellaceae</taxon>
        <taxon>Linnemannia</taxon>
    </lineage>
</organism>
<protein>
    <submittedName>
        <fullName evidence="1">Uncharacterized protein</fullName>
    </submittedName>
</protein>
<evidence type="ECO:0000313" key="2">
    <source>
        <dbReference type="Proteomes" id="UP000078512"/>
    </source>
</evidence>
<sequence length="79" mass="9085">MLLCLLSSSILLVGWQVIMIESTFLFWLVWSTFFGSYEGLPGQSGRSVGQSVGDKRERELTRYFCIIFFWGRRINPGVT</sequence>
<gene>
    <name evidence="1" type="ORF">K457DRAFT_1326689</name>
</gene>
<name>A0A197JAB7_9FUNG</name>
<dbReference type="AlphaFoldDB" id="A0A197JAB7"/>
<accession>A0A197JAB7</accession>
<dbReference type="Proteomes" id="UP000078512">
    <property type="component" value="Unassembled WGS sequence"/>
</dbReference>
<evidence type="ECO:0000313" key="1">
    <source>
        <dbReference type="EMBL" id="OAQ22023.1"/>
    </source>
</evidence>
<keyword evidence="2" id="KW-1185">Reference proteome</keyword>
<proteinExistence type="predicted"/>